<sequence>MSSYDTTKPPHSFGHGLLKYFTFAPGYVNLNHGSYGSVPGPVVAASQVIAAGIEANPDKFMRLDAADKIPTARRRMEQLVGAGPDEVVFVPNASHGINTVLKNFVWNKEDIIVAATTTYNAVERTIQYINDLPPHPSISVFLLSFPTTRAAIIDAFRAHITSLVRAQLSSHQAGTPEPKIVAVIDSIASHPGVYLPWKELVGICREAGVFTVIDAAHSLGQEVDINLGAVKPDFWISNCHKWLYAKRPCAILYVPKRNQHYLKSPFPTPHSYVSPRDPPGGPKHANFLELFGWTGTTDFTAYMSVIPALDFRQWLGGEHKINEYCHSVAVAGGKALAQRLGTSLLDEADEFTLNMVNVELPLPTSVPEDIFSKTFFNKKLISKWNVSAATYTHNGKWWVRASAQVYTEVSDFEHLAEALLEACEELRELNSKRPAKM</sequence>
<accession>A0ACB8RCU3</accession>
<gene>
    <name evidence="1" type="ORF">FA95DRAFT_1564905</name>
</gene>
<name>A0ACB8RCU3_9AGAM</name>
<proteinExistence type="predicted"/>
<reference evidence="1" key="1">
    <citation type="submission" date="2021-02" db="EMBL/GenBank/DDBJ databases">
        <authorList>
            <consortium name="DOE Joint Genome Institute"/>
            <person name="Ahrendt S."/>
            <person name="Looney B.P."/>
            <person name="Miyauchi S."/>
            <person name="Morin E."/>
            <person name="Drula E."/>
            <person name="Courty P.E."/>
            <person name="Chicoki N."/>
            <person name="Fauchery L."/>
            <person name="Kohler A."/>
            <person name="Kuo A."/>
            <person name="Labutti K."/>
            <person name="Pangilinan J."/>
            <person name="Lipzen A."/>
            <person name="Riley R."/>
            <person name="Andreopoulos W."/>
            <person name="He G."/>
            <person name="Johnson J."/>
            <person name="Barry K.W."/>
            <person name="Grigoriev I.V."/>
            <person name="Nagy L."/>
            <person name="Hibbett D."/>
            <person name="Henrissat B."/>
            <person name="Matheny P.B."/>
            <person name="Labbe J."/>
            <person name="Martin F."/>
        </authorList>
    </citation>
    <scope>NUCLEOTIDE SEQUENCE</scope>
    <source>
        <strain evidence="1">FP105234-sp</strain>
    </source>
</reference>
<reference evidence="1" key="2">
    <citation type="journal article" date="2022" name="New Phytol.">
        <title>Evolutionary transition to the ectomycorrhizal habit in the genomes of a hyperdiverse lineage of mushroom-forming fungi.</title>
        <authorList>
            <person name="Looney B."/>
            <person name="Miyauchi S."/>
            <person name="Morin E."/>
            <person name="Drula E."/>
            <person name="Courty P.E."/>
            <person name="Kohler A."/>
            <person name="Kuo A."/>
            <person name="LaButti K."/>
            <person name="Pangilinan J."/>
            <person name="Lipzen A."/>
            <person name="Riley R."/>
            <person name="Andreopoulos W."/>
            <person name="He G."/>
            <person name="Johnson J."/>
            <person name="Nolan M."/>
            <person name="Tritt A."/>
            <person name="Barry K.W."/>
            <person name="Grigoriev I.V."/>
            <person name="Nagy L.G."/>
            <person name="Hibbett D."/>
            <person name="Henrissat B."/>
            <person name="Matheny P.B."/>
            <person name="Labbe J."/>
            <person name="Martin F.M."/>
        </authorList>
    </citation>
    <scope>NUCLEOTIDE SEQUENCE</scope>
    <source>
        <strain evidence="1">FP105234-sp</strain>
    </source>
</reference>
<organism evidence="1 2">
    <name type="scientific">Auriscalpium vulgare</name>
    <dbReference type="NCBI Taxonomy" id="40419"/>
    <lineage>
        <taxon>Eukaryota</taxon>
        <taxon>Fungi</taxon>
        <taxon>Dikarya</taxon>
        <taxon>Basidiomycota</taxon>
        <taxon>Agaricomycotina</taxon>
        <taxon>Agaricomycetes</taxon>
        <taxon>Russulales</taxon>
        <taxon>Auriscalpiaceae</taxon>
        <taxon>Auriscalpium</taxon>
    </lineage>
</organism>
<keyword evidence="1" id="KW-0808">Transferase</keyword>
<dbReference type="EMBL" id="MU276094">
    <property type="protein sequence ID" value="KAI0041920.1"/>
    <property type="molecule type" value="Genomic_DNA"/>
</dbReference>
<dbReference type="Proteomes" id="UP000814033">
    <property type="component" value="Unassembled WGS sequence"/>
</dbReference>
<evidence type="ECO:0000313" key="1">
    <source>
        <dbReference type="EMBL" id="KAI0041920.1"/>
    </source>
</evidence>
<protein>
    <submittedName>
        <fullName evidence="1">PLP-dependent transferase</fullName>
    </submittedName>
</protein>
<keyword evidence="2" id="KW-1185">Reference proteome</keyword>
<evidence type="ECO:0000313" key="2">
    <source>
        <dbReference type="Proteomes" id="UP000814033"/>
    </source>
</evidence>
<comment type="caution">
    <text evidence="1">The sequence shown here is derived from an EMBL/GenBank/DDBJ whole genome shotgun (WGS) entry which is preliminary data.</text>
</comment>